<feature type="non-terminal residue" evidence="2">
    <location>
        <position position="1"/>
    </location>
</feature>
<reference evidence="2" key="1">
    <citation type="submission" date="2021-02" db="EMBL/GenBank/DDBJ databases">
        <authorList>
            <person name="Nowell W R."/>
        </authorList>
    </citation>
    <scope>NUCLEOTIDE SEQUENCE</scope>
</reference>
<dbReference type="AlphaFoldDB" id="A0A8S2X6Q7"/>
<proteinExistence type="predicted"/>
<feature type="region of interest" description="Disordered" evidence="1">
    <location>
        <begin position="144"/>
        <end position="163"/>
    </location>
</feature>
<feature type="non-terminal residue" evidence="2">
    <location>
        <position position="242"/>
    </location>
</feature>
<dbReference type="Proteomes" id="UP000682733">
    <property type="component" value="Unassembled WGS sequence"/>
</dbReference>
<organism evidence="2 3">
    <name type="scientific">Didymodactylos carnosus</name>
    <dbReference type="NCBI Taxonomy" id="1234261"/>
    <lineage>
        <taxon>Eukaryota</taxon>
        <taxon>Metazoa</taxon>
        <taxon>Spiralia</taxon>
        <taxon>Gnathifera</taxon>
        <taxon>Rotifera</taxon>
        <taxon>Eurotatoria</taxon>
        <taxon>Bdelloidea</taxon>
        <taxon>Philodinida</taxon>
        <taxon>Philodinidae</taxon>
        <taxon>Didymodactylos</taxon>
    </lineage>
</organism>
<gene>
    <name evidence="2" type="ORF">TMI583_LOCUS47098</name>
</gene>
<name>A0A8S2X6Q7_9BILA</name>
<comment type="caution">
    <text evidence="2">The sequence shown here is derived from an EMBL/GenBank/DDBJ whole genome shotgun (WGS) entry which is preliminary data.</text>
</comment>
<accession>A0A8S2X6Q7</accession>
<evidence type="ECO:0000313" key="2">
    <source>
        <dbReference type="EMBL" id="CAF4479825.1"/>
    </source>
</evidence>
<protein>
    <submittedName>
        <fullName evidence="2">Uncharacterized protein</fullName>
    </submittedName>
</protein>
<dbReference type="EMBL" id="CAJOBA010089890">
    <property type="protein sequence ID" value="CAF4479825.1"/>
    <property type="molecule type" value="Genomic_DNA"/>
</dbReference>
<evidence type="ECO:0000256" key="1">
    <source>
        <dbReference type="SAM" id="MobiDB-lite"/>
    </source>
</evidence>
<sequence>MSKKRIYFEITPVNEITAQPSTTVTINTTVDIVNEIPSHPPPPLAPPLPPSSLRTKRLSANFGTFLKKKTFYNRRRCSAANDTNVLDSKLSMPLSESSLLKKSLQRSNSLSILDSKETNDIIDGKKSTADDDFGVNYPSTSGLEYDPYSTTHSSQTQGGNSKTTNKFLNELRRKGRELREKRKDMSIEQRILQHKTHHLRAQDIFDVHFGVDDYDNNHVTWGWNICSSDEDDEQIIADVNNC</sequence>
<evidence type="ECO:0000313" key="3">
    <source>
        <dbReference type="Proteomes" id="UP000682733"/>
    </source>
</evidence>